<evidence type="ECO:0000256" key="7">
    <source>
        <dbReference type="ARBA" id="ARBA00047872"/>
    </source>
</evidence>
<dbReference type="RefSeq" id="WP_047192461.1">
    <property type="nucleotide sequence ID" value="NZ_LCYG01000112.1"/>
</dbReference>
<evidence type="ECO:0000256" key="2">
    <source>
        <dbReference type="ARBA" id="ARBA00013059"/>
    </source>
</evidence>
<keyword evidence="10" id="KW-1185">Reference proteome</keyword>
<evidence type="ECO:0000256" key="3">
    <source>
        <dbReference type="ARBA" id="ARBA00022679"/>
    </source>
</evidence>
<evidence type="ECO:0000313" key="10">
    <source>
        <dbReference type="Proteomes" id="UP000035489"/>
    </source>
</evidence>
<dbReference type="STRING" id="1225564.AA309_28800"/>
<keyword evidence="4" id="KW-0547">Nucleotide-binding</keyword>
<proteinExistence type="inferred from homology"/>
<keyword evidence="5" id="KW-0418">Kinase</keyword>
<dbReference type="EMBL" id="LCYG01000112">
    <property type="protein sequence ID" value="KLK89903.1"/>
    <property type="molecule type" value="Genomic_DNA"/>
</dbReference>
<dbReference type="InterPro" id="IPR001048">
    <property type="entry name" value="Asp/Glu/Uridylate_kinase"/>
</dbReference>
<dbReference type="GO" id="GO:0009090">
    <property type="term" value="P:homoserine biosynthetic process"/>
    <property type="evidence" value="ECO:0007669"/>
    <property type="project" value="TreeGrafter"/>
</dbReference>
<sequence length="366" mass="39170">MTVRILKFGGSSFRDAEDYNFIASHIVRRLSTDAGRIVVIVSAMYGVTDSLKQLALSVNERCGRAALDAVLTSGEVVSVGLLEAALEQHSVAVSSLFGYSLGVRVSSGFNRASIEAINRSPLRNALETSQVVIVAGAQGVDRSGRISMLGRNSSDLTAVIAADIVGCGSCEIYSDVCGIYTADPHLVKGARLVPEISHTCVSRMARHGAKVLHYGALEYASSRGIVIACKSLRPREVVGTHVAATGDVATVIVDQSATRLDFNDRSEWLAALRVLEELDITWVDSGQGVGGPIYLSQDADVALGILAERQIKSLHISKCILVSEITSDVTRVNEFCDLSSAVSCAQKLHADLYPEERQLASRTYNK</sequence>
<dbReference type="PATRIC" id="fig|1225564.3.peg.413"/>
<dbReference type="InterPro" id="IPR036393">
    <property type="entry name" value="AceGlu_kinase-like_sf"/>
</dbReference>
<dbReference type="PANTHER" id="PTHR21499:SF3">
    <property type="entry name" value="ASPARTOKINASE"/>
    <property type="match status" value="1"/>
</dbReference>
<evidence type="ECO:0000256" key="5">
    <source>
        <dbReference type="ARBA" id="ARBA00022777"/>
    </source>
</evidence>
<comment type="similarity">
    <text evidence="1">Belongs to the aspartokinase family.</text>
</comment>
<keyword evidence="3" id="KW-0808">Transferase</keyword>
<dbReference type="GO" id="GO:0004072">
    <property type="term" value="F:aspartate kinase activity"/>
    <property type="evidence" value="ECO:0007669"/>
    <property type="project" value="TreeGrafter"/>
</dbReference>
<dbReference type="Proteomes" id="UP000035489">
    <property type="component" value="Unassembled WGS sequence"/>
</dbReference>
<evidence type="ECO:0000259" key="8">
    <source>
        <dbReference type="Pfam" id="PF00696"/>
    </source>
</evidence>
<dbReference type="OrthoDB" id="9799110at2"/>
<evidence type="ECO:0000256" key="1">
    <source>
        <dbReference type="ARBA" id="ARBA00010122"/>
    </source>
</evidence>
<dbReference type="GO" id="GO:0005829">
    <property type="term" value="C:cytosol"/>
    <property type="evidence" value="ECO:0007669"/>
    <property type="project" value="TreeGrafter"/>
</dbReference>
<organism evidence="9 10">
    <name type="scientific">Microvirga vignae</name>
    <dbReference type="NCBI Taxonomy" id="1225564"/>
    <lineage>
        <taxon>Bacteria</taxon>
        <taxon>Pseudomonadati</taxon>
        <taxon>Pseudomonadota</taxon>
        <taxon>Alphaproteobacteria</taxon>
        <taxon>Hyphomicrobiales</taxon>
        <taxon>Methylobacteriaceae</taxon>
        <taxon>Microvirga</taxon>
    </lineage>
</organism>
<dbReference type="SUPFAM" id="SSF53633">
    <property type="entry name" value="Carbamate kinase-like"/>
    <property type="match status" value="1"/>
</dbReference>
<dbReference type="PANTHER" id="PTHR21499">
    <property type="entry name" value="ASPARTATE KINASE"/>
    <property type="match status" value="1"/>
</dbReference>
<dbReference type="EC" id="2.7.2.4" evidence="2"/>
<protein>
    <recommendedName>
        <fullName evidence="2">aspartate kinase</fullName>
        <ecNumber evidence="2">2.7.2.4</ecNumber>
    </recommendedName>
</protein>
<comment type="catalytic activity">
    <reaction evidence="7">
        <text>L-aspartate + ATP = 4-phospho-L-aspartate + ADP</text>
        <dbReference type="Rhea" id="RHEA:23776"/>
        <dbReference type="ChEBI" id="CHEBI:29991"/>
        <dbReference type="ChEBI" id="CHEBI:30616"/>
        <dbReference type="ChEBI" id="CHEBI:57535"/>
        <dbReference type="ChEBI" id="CHEBI:456216"/>
        <dbReference type="EC" id="2.7.2.4"/>
    </reaction>
</comment>
<evidence type="ECO:0000313" key="9">
    <source>
        <dbReference type="EMBL" id="KLK89903.1"/>
    </source>
</evidence>
<dbReference type="Pfam" id="PF00696">
    <property type="entry name" value="AA_kinase"/>
    <property type="match status" value="1"/>
</dbReference>
<dbReference type="AlphaFoldDB" id="A0A0H1R456"/>
<comment type="caution">
    <text evidence="9">The sequence shown here is derived from an EMBL/GenBank/DDBJ whole genome shotgun (WGS) entry which is preliminary data.</text>
</comment>
<dbReference type="GO" id="GO:0009089">
    <property type="term" value="P:lysine biosynthetic process via diaminopimelate"/>
    <property type="evidence" value="ECO:0007669"/>
    <property type="project" value="TreeGrafter"/>
</dbReference>
<name>A0A0H1R456_9HYPH</name>
<dbReference type="Gene3D" id="3.40.1160.10">
    <property type="entry name" value="Acetylglutamate kinase-like"/>
    <property type="match status" value="1"/>
</dbReference>
<keyword evidence="6" id="KW-0067">ATP-binding</keyword>
<accession>A0A0H1R456</accession>
<feature type="domain" description="Aspartate/glutamate/uridylate kinase" evidence="8">
    <location>
        <begin position="4"/>
        <end position="227"/>
    </location>
</feature>
<evidence type="ECO:0000256" key="4">
    <source>
        <dbReference type="ARBA" id="ARBA00022741"/>
    </source>
</evidence>
<evidence type="ECO:0000256" key="6">
    <source>
        <dbReference type="ARBA" id="ARBA00022840"/>
    </source>
</evidence>
<reference evidence="9 10" key="1">
    <citation type="submission" date="2015-05" db="EMBL/GenBank/DDBJ databases">
        <title>Draft genome sequence of Microvirga vignae strain BR3299, a novel nitrogen fixing bacteria isolated from Brazil semi-aired region.</title>
        <authorList>
            <person name="Zilli J.E."/>
            <person name="Passos S.R."/>
            <person name="Leite J."/>
            <person name="Baldani J.I."/>
            <person name="Xavier G.R."/>
            <person name="Rumjaneck N.G."/>
            <person name="Simoes-Araujo J.L."/>
        </authorList>
    </citation>
    <scope>NUCLEOTIDE SEQUENCE [LARGE SCALE GENOMIC DNA]</scope>
    <source>
        <strain evidence="9 10">BR3299</strain>
    </source>
</reference>
<gene>
    <name evidence="9" type="ORF">AA309_28800</name>
</gene>